<dbReference type="OrthoDB" id="2387925at2759"/>
<evidence type="ECO:0000313" key="6">
    <source>
        <dbReference type="Proteomes" id="UP000184188"/>
    </source>
</evidence>
<evidence type="ECO:0000259" key="4">
    <source>
        <dbReference type="PROSITE" id="PS51684"/>
    </source>
</evidence>
<feature type="compositionally biased region" description="Polar residues" evidence="3">
    <location>
        <begin position="60"/>
        <end position="73"/>
    </location>
</feature>
<dbReference type="InterPro" id="IPR030382">
    <property type="entry name" value="MeTrfase_TRM5/TYW2"/>
</dbReference>
<gene>
    <name evidence="5" type="ORF">ASPZODRAFT_56649</name>
</gene>
<organism evidence="5 6">
    <name type="scientific">Penicilliopsis zonata CBS 506.65</name>
    <dbReference type="NCBI Taxonomy" id="1073090"/>
    <lineage>
        <taxon>Eukaryota</taxon>
        <taxon>Fungi</taxon>
        <taxon>Dikarya</taxon>
        <taxon>Ascomycota</taxon>
        <taxon>Pezizomycotina</taxon>
        <taxon>Eurotiomycetes</taxon>
        <taxon>Eurotiomycetidae</taxon>
        <taxon>Eurotiales</taxon>
        <taxon>Aspergillaceae</taxon>
        <taxon>Penicilliopsis</taxon>
    </lineage>
</organism>
<dbReference type="AlphaFoldDB" id="A0A1L9SUL8"/>
<dbReference type="InterPro" id="IPR029063">
    <property type="entry name" value="SAM-dependent_MTases_sf"/>
</dbReference>
<accession>A0A1L9SUL8</accession>
<dbReference type="GO" id="GO:0031591">
    <property type="term" value="P:wybutosine biosynthetic process"/>
    <property type="evidence" value="ECO:0007669"/>
    <property type="project" value="InterPro"/>
</dbReference>
<dbReference type="RefSeq" id="XP_022585422.1">
    <property type="nucleotide sequence ID" value="XM_022728625.1"/>
</dbReference>
<dbReference type="SUPFAM" id="SSF53335">
    <property type="entry name" value="S-adenosyl-L-methionine-dependent methyltransferases"/>
    <property type="match status" value="1"/>
</dbReference>
<comment type="pathway">
    <text evidence="2">tRNA modification; wybutosine-tRNA(Phe) biosynthesis.</text>
</comment>
<dbReference type="EMBL" id="KV878336">
    <property type="protein sequence ID" value="OJJ50912.1"/>
    <property type="molecule type" value="Genomic_DNA"/>
</dbReference>
<dbReference type="PANTHER" id="PTHR23245">
    <property type="entry name" value="TRNA METHYLTRANSFERASE"/>
    <property type="match status" value="1"/>
</dbReference>
<dbReference type="GeneID" id="34615089"/>
<comment type="function">
    <text evidence="2">S-adenosyl-L-methionine-dependent transferase that acts as a component of the wybutosine biosynthesis pathway. Wybutosine is a hyper modified guanosine with a tricyclic base found at the 3'-position adjacent to the anticodon of eukaryotic phenylalanine tRNA. Catalyzes the transfer of the alpha-amino-alpha-carboxypropyl (acp) group from S-adenosyl-L-methionine to the C-7 position of 4-demethylwyosine (imG-14) to produce wybutosine-86.</text>
</comment>
<evidence type="ECO:0000256" key="1">
    <source>
        <dbReference type="ARBA" id="ARBA00049400"/>
    </source>
</evidence>
<feature type="domain" description="SAM-dependent methyltransferase TRM5/TYW2-type" evidence="4">
    <location>
        <begin position="132"/>
        <end position="459"/>
    </location>
</feature>
<evidence type="ECO:0000313" key="5">
    <source>
        <dbReference type="EMBL" id="OJJ50912.1"/>
    </source>
</evidence>
<keyword evidence="2" id="KW-0808">Transferase</keyword>
<evidence type="ECO:0000256" key="2">
    <source>
        <dbReference type="PIRNR" id="PIRNR038972"/>
    </source>
</evidence>
<dbReference type="GO" id="GO:0030488">
    <property type="term" value="P:tRNA methylation"/>
    <property type="evidence" value="ECO:0007669"/>
    <property type="project" value="TreeGrafter"/>
</dbReference>
<dbReference type="UniPathway" id="UPA00375"/>
<feature type="compositionally biased region" description="Polar residues" evidence="3">
    <location>
        <begin position="1"/>
        <end position="20"/>
    </location>
</feature>
<name>A0A1L9SUL8_9EURO</name>
<keyword evidence="6" id="KW-1185">Reference proteome</keyword>
<dbReference type="GO" id="GO:0005737">
    <property type="term" value="C:cytoplasm"/>
    <property type="evidence" value="ECO:0007669"/>
    <property type="project" value="UniProtKB-SubCell"/>
</dbReference>
<protein>
    <recommendedName>
        <fullName evidence="2">tRNA wybutosine-synthesizing protein 2</fullName>
        <shortName evidence="2">tRNA-yW-synthesizing protein 2</shortName>
    </recommendedName>
    <alternativeName>
        <fullName evidence="2">tRNA(Phe) (4-demethylwyosine(37)-C(7)) aminocarboxypropyltransferase</fullName>
    </alternativeName>
</protein>
<dbReference type="GO" id="GO:0008175">
    <property type="term" value="F:tRNA methyltransferase activity"/>
    <property type="evidence" value="ECO:0007669"/>
    <property type="project" value="TreeGrafter"/>
</dbReference>
<keyword evidence="2" id="KW-0819">tRNA processing</keyword>
<evidence type="ECO:0000256" key="3">
    <source>
        <dbReference type="SAM" id="MobiDB-lite"/>
    </source>
</evidence>
<dbReference type="PANTHER" id="PTHR23245:SF25">
    <property type="entry name" value="TRNA WYBUTOSINE-SYNTHESIZING PROTEIN 2 HOMOLOG"/>
    <property type="match status" value="1"/>
</dbReference>
<dbReference type="PROSITE" id="PS51684">
    <property type="entry name" value="SAM_MT_TRM5_TYW2"/>
    <property type="match status" value="1"/>
</dbReference>
<dbReference type="STRING" id="1073090.A0A1L9SUL8"/>
<dbReference type="Gene3D" id="3.40.50.150">
    <property type="entry name" value="Vaccinia Virus protein VP39"/>
    <property type="match status" value="1"/>
</dbReference>
<dbReference type="InterPro" id="IPR026274">
    <property type="entry name" value="tRNA_wybutosine_synth_prot_2"/>
</dbReference>
<dbReference type="PIRSF" id="PIRSF038972">
    <property type="entry name" value="Trm12"/>
    <property type="match status" value="1"/>
</dbReference>
<keyword evidence="2" id="KW-0949">S-adenosyl-L-methionine</keyword>
<feature type="region of interest" description="Disordered" evidence="3">
    <location>
        <begin position="57"/>
        <end position="81"/>
    </location>
</feature>
<dbReference type="Proteomes" id="UP000184188">
    <property type="component" value="Unassembled WGS sequence"/>
</dbReference>
<feature type="region of interest" description="Disordered" evidence="3">
    <location>
        <begin position="1"/>
        <end position="44"/>
    </location>
</feature>
<dbReference type="VEuPathDB" id="FungiDB:ASPZODRAFT_56649"/>
<dbReference type="GO" id="GO:0008757">
    <property type="term" value="F:S-adenosylmethionine-dependent methyltransferase activity"/>
    <property type="evidence" value="ECO:0007669"/>
    <property type="project" value="InterPro"/>
</dbReference>
<proteinExistence type="inferred from homology"/>
<comment type="similarity">
    <text evidence="2">Belongs to the class I-like SAM-binding methyltransferase superfamily. TRM5/TYW2 family.</text>
</comment>
<dbReference type="GO" id="GO:0102522">
    <property type="term" value="F:tRNA 4-demethylwyosine alpha-amino-alpha-carboxypropyltransferase activity"/>
    <property type="evidence" value="ECO:0007669"/>
    <property type="project" value="UniProtKB-EC"/>
</dbReference>
<sequence>MDANTEDQANSPLQNSSASQKHGKEEKRKRPLKKPKGLNPLQRGIHKFLTNELAALAPQSLDSNNTPPASTGRTAEPRPEAETLVSSLPKRFTVYQPLLLLPANAFSVPQAWGTIYASLNDQQKDVLYASIVEAFKDQDVTHLAMNAPIVMTDLQGQENIMRSPVGLTPLYGDFGDVSFTNSTLAGSQPSQSDLETAFWVRAVQNHGIVQIWAPLYTMFSRGNITEKARILGQREDSGASSFEGLDEPSLHDQAVHDTSVVDMYAGIGYFVFSYLKRGVKRVWGWEINGWSVEGLRRGCVANGWGCRVVRVHENGTLEPSVSDLVHTLQDTDRVVIFHGDNSSAAEILEKVKQVMEQDGEASWSSVRHVNLGLLPSSRDSWANACRMIDDRRGGWLHVHENVAIHEIQQKSEEIRTALTESWEQSTRDTASTVECRHTERVKTYAPGVMHCVFDMALSRCMK</sequence>
<comment type="subcellular location">
    <subcellularLocation>
        <location evidence="2">Cytoplasm</location>
    </subcellularLocation>
</comment>
<reference evidence="6" key="1">
    <citation type="journal article" date="2017" name="Genome Biol.">
        <title>Comparative genomics reveals high biological diversity and specific adaptations in the industrially and medically important fungal genus Aspergillus.</title>
        <authorList>
            <person name="de Vries R.P."/>
            <person name="Riley R."/>
            <person name="Wiebenga A."/>
            <person name="Aguilar-Osorio G."/>
            <person name="Amillis S."/>
            <person name="Uchima C.A."/>
            <person name="Anderluh G."/>
            <person name="Asadollahi M."/>
            <person name="Askin M."/>
            <person name="Barry K."/>
            <person name="Battaglia E."/>
            <person name="Bayram O."/>
            <person name="Benocci T."/>
            <person name="Braus-Stromeyer S.A."/>
            <person name="Caldana C."/>
            <person name="Canovas D."/>
            <person name="Cerqueira G.C."/>
            <person name="Chen F."/>
            <person name="Chen W."/>
            <person name="Choi C."/>
            <person name="Clum A."/>
            <person name="Dos Santos R.A."/>
            <person name="Damasio A.R."/>
            <person name="Diallinas G."/>
            <person name="Emri T."/>
            <person name="Fekete E."/>
            <person name="Flipphi M."/>
            <person name="Freyberg S."/>
            <person name="Gallo A."/>
            <person name="Gournas C."/>
            <person name="Habgood R."/>
            <person name="Hainaut M."/>
            <person name="Harispe M.L."/>
            <person name="Henrissat B."/>
            <person name="Hilden K.S."/>
            <person name="Hope R."/>
            <person name="Hossain A."/>
            <person name="Karabika E."/>
            <person name="Karaffa L."/>
            <person name="Karanyi Z."/>
            <person name="Krasevec N."/>
            <person name="Kuo A."/>
            <person name="Kusch H."/>
            <person name="LaButti K."/>
            <person name="Lagendijk E.L."/>
            <person name="Lapidus A."/>
            <person name="Levasseur A."/>
            <person name="Lindquist E."/>
            <person name="Lipzen A."/>
            <person name="Logrieco A.F."/>
            <person name="MacCabe A."/>
            <person name="Maekelae M.R."/>
            <person name="Malavazi I."/>
            <person name="Melin P."/>
            <person name="Meyer V."/>
            <person name="Mielnichuk N."/>
            <person name="Miskei M."/>
            <person name="Molnar A.P."/>
            <person name="Mule G."/>
            <person name="Ngan C.Y."/>
            <person name="Orejas M."/>
            <person name="Orosz E."/>
            <person name="Ouedraogo J.P."/>
            <person name="Overkamp K.M."/>
            <person name="Park H.-S."/>
            <person name="Perrone G."/>
            <person name="Piumi F."/>
            <person name="Punt P.J."/>
            <person name="Ram A.F."/>
            <person name="Ramon A."/>
            <person name="Rauscher S."/>
            <person name="Record E."/>
            <person name="Riano-Pachon D.M."/>
            <person name="Robert V."/>
            <person name="Roehrig J."/>
            <person name="Ruller R."/>
            <person name="Salamov A."/>
            <person name="Salih N.S."/>
            <person name="Samson R.A."/>
            <person name="Sandor E."/>
            <person name="Sanguinetti M."/>
            <person name="Schuetze T."/>
            <person name="Sepcic K."/>
            <person name="Shelest E."/>
            <person name="Sherlock G."/>
            <person name="Sophianopoulou V."/>
            <person name="Squina F.M."/>
            <person name="Sun H."/>
            <person name="Susca A."/>
            <person name="Todd R.B."/>
            <person name="Tsang A."/>
            <person name="Unkles S.E."/>
            <person name="van de Wiele N."/>
            <person name="van Rossen-Uffink D."/>
            <person name="Oliveira J.V."/>
            <person name="Vesth T.C."/>
            <person name="Visser J."/>
            <person name="Yu J.-H."/>
            <person name="Zhou M."/>
            <person name="Andersen M.R."/>
            <person name="Archer D.B."/>
            <person name="Baker S.E."/>
            <person name="Benoit I."/>
            <person name="Brakhage A.A."/>
            <person name="Braus G.H."/>
            <person name="Fischer R."/>
            <person name="Frisvad J.C."/>
            <person name="Goldman G.H."/>
            <person name="Houbraken J."/>
            <person name="Oakley B."/>
            <person name="Pocsi I."/>
            <person name="Scazzocchio C."/>
            <person name="Seiboth B."/>
            <person name="vanKuyk P.A."/>
            <person name="Wortman J."/>
            <person name="Dyer P.S."/>
            <person name="Grigoriev I.V."/>
        </authorList>
    </citation>
    <scope>NUCLEOTIDE SEQUENCE [LARGE SCALE GENOMIC DNA]</scope>
    <source>
        <strain evidence="6">CBS 506.65</strain>
    </source>
</reference>
<keyword evidence="2" id="KW-0963">Cytoplasm</keyword>
<comment type="catalytic activity">
    <reaction evidence="1">
        <text>4-demethylwyosine(37) in tRNA(Phe) + S-adenosyl-L-methionine = 4-demethyl-7-[(3S)-3-amino-3-carboxypropyl]wyosine(37) in tRNA(Phe) + S-methyl-5'-thioadenosine + H(+)</text>
        <dbReference type="Rhea" id="RHEA:36355"/>
        <dbReference type="Rhea" id="RHEA-COMP:10164"/>
        <dbReference type="Rhea" id="RHEA-COMP:10378"/>
        <dbReference type="ChEBI" id="CHEBI:15378"/>
        <dbReference type="ChEBI" id="CHEBI:17509"/>
        <dbReference type="ChEBI" id="CHEBI:59789"/>
        <dbReference type="ChEBI" id="CHEBI:64315"/>
        <dbReference type="ChEBI" id="CHEBI:73550"/>
        <dbReference type="EC" id="2.5.1.114"/>
    </reaction>
</comment>